<dbReference type="Proteomes" id="UP000386281">
    <property type="component" value="Unassembled WGS sequence"/>
</dbReference>
<protein>
    <submittedName>
        <fullName evidence="2">Uncharacterized protein</fullName>
    </submittedName>
</protein>
<keyword evidence="1" id="KW-0472">Membrane</keyword>
<reference evidence="2 4" key="1">
    <citation type="submission" date="2019-02" db="EMBL/GenBank/DDBJ databases">
        <authorList>
            <consortium name="Pathogen Informatics"/>
        </authorList>
    </citation>
    <scope>NUCLEOTIDE SEQUENCE [LARGE SCALE GENOMIC DNA]</scope>
    <source>
        <strain evidence="2 4">3012STDY7078520</strain>
    </source>
</reference>
<name>A0A449CXV5_9MICO</name>
<dbReference type="EMBL" id="CAACXN010000004">
    <property type="protein sequence ID" value="VEW10191.1"/>
    <property type="molecule type" value="Genomic_DNA"/>
</dbReference>
<sequence>MWILGLILAGVVTSLIIMLIKGGLQLVFGVLGVITHAIIEAIGLVLSGMIWALAGIAVGVILSVKFLYKKITTKPTDVDEFTTWKWMEDAELPRD</sequence>
<evidence type="ECO:0000313" key="4">
    <source>
        <dbReference type="Proteomes" id="UP000386281"/>
    </source>
</evidence>
<evidence type="ECO:0000256" key="1">
    <source>
        <dbReference type="SAM" id="Phobius"/>
    </source>
</evidence>
<feature type="transmembrane region" description="Helical" evidence="1">
    <location>
        <begin position="7"/>
        <end position="35"/>
    </location>
</feature>
<evidence type="ECO:0000313" key="3">
    <source>
        <dbReference type="EMBL" id="VEW10199.1"/>
    </source>
</evidence>
<dbReference type="AlphaFoldDB" id="A0A449CXV5"/>
<proteinExistence type="predicted"/>
<accession>A0A449CXV5</accession>
<evidence type="ECO:0000313" key="2">
    <source>
        <dbReference type="EMBL" id="VEW10191.1"/>
    </source>
</evidence>
<feature type="transmembrane region" description="Helical" evidence="1">
    <location>
        <begin position="41"/>
        <end position="64"/>
    </location>
</feature>
<gene>
    <name evidence="2" type="ORF">NCTC12391_00016</name>
    <name evidence="3" type="ORF">NCTC12391_00020</name>
</gene>
<organism evidence="2 4">
    <name type="scientific">Brevibacterium casei</name>
    <dbReference type="NCBI Taxonomy" id="33889"/>
    <lineage>
        <taxon>Bacteria</taxon>
        <taxon>Bacillati</taxon>
        <taxon>Actinomycetota</taxon>
        <taxon>Actinomycetes</taxon>
        <taxon>Micrococcales</taxon>
        <taxon>Brevibacteriaceae</taxon>
        <taxon>Brevibacterium</taxon>
    </lineage>
</organism>
<keyword evidence="1" id="KW-1133">Transmembrane helix</keyword>
<keyword evidence="1" id="KW-0812">Transmembrane</keyword>
<dbReference type="RefSeq" id="WP_190246442.1">
    <property type="nucleotide sequence ID" value="NZ_CAACXN010000004.1"/>
</dbReference>
<dbReference type="EMBL" id="CAACXN010000004">
    <property type="protein sequence ID" value="VEW10199.1"/>
    <property type="molecule type" value="Genomic_DNA"/>
</dbReference>